<protein>
    <recommendedName>
        <fullName evidence="3">F-type ATPase subunit delta</fullName>
    </recommendedName>
</protein>
<dbReference type="EMBL" id="MFJF01000032">
    <property type="protein sequence ID" value="OGG05485.1"/>
    <property type="molecule type" value="Genomic_DNA"/>
</dbReference>
<sequence length="170" mass="20118">MEEKELLSQLISLSYTKTDITRRLRILREFFEQKYYSSGGRSLEEFLKTAKCTKEDSDMLLSLDSKFYKNFTKSNTYPCLAKLDRLLNKEEVIHVYLPYEPMAEEKEKIGSWFKKNISKNVILDIQVDSSITLGCAFAYKGIYHNFSLKYFMDIKRREISQLLDKYVQNP</sequence>
<evidence type="ECO:0000313" key="2">
    <source>
        <dbReference type="Proteomes" id="UP000177354"/>
    </source>
</evidence>
<evidence type="ECO:0008006" key="3">
    <source>
        <dbReference type="Google" id="ProtNLM"/>
    </source>
</evidence>
<name>A0A1F5YZD9_9BACT</name>
<dbReference type="AlphaFoldDB" id="A0A1F5YZD9"/>
<organism evidence="1 2">
    <name type="scientific">Candidatus Gottesmanbacteria bacterium RIFCSPHIGHO2_01_FULL_40_15</name>
    <dbReference type="NCBI Taxonomy" id="1798376"/>
    <lineage>
        <taxon>Bacteria</taxon>
        <taxon>Candidatus Gottesmaniibacteriota</taxon>
    </lineage>
</organism>
<evidence type="ECO:0000313" key="1">
    <source>
        <dbReference type="EMBL" id="OGG05485.1"/>
    </source>
</evidence>
<gene>
    <name evidence="1" type="ORF">A2777_04380</name>
</gene>
<proteinExistence type="predicted"/>
<dbReference type="Proteomes" id="UP000177354">
    <property type="component" value="Unassembled WGS sequence"/>
</dbReference>
<accession>A0A1F5YZD9</accession>
<reference evidence="1 2" key="1">
    <citation type="journal article" date="2016" name="Nat. Commun.">
        <title>Thousands of microbial genomes shed light on interconnected biogeochemical processes in an aquifer system.</title>
        <authorList>
            <person name="Anantharaman K."/>
            <person name="Brown C.T."/>
            <person name="Hug L.A."/>
            <person name="Sharon I."/>
            <person name="Castelle C.J."/>
            <person name="Probst A.J."/>
            <person name="Thomas B.C."/>
            <person name="Singh A."/>
            <person name="Wilkins M.J."/>
            <person name="Karaoz U."/>
            <person name="Brodie E.L."/>
            <person name="Williams K.H."/>
            <person name="Hubbard S.S."/>
            <person name="Banfield J.F."/>
        </authorList>
    </citation>
    <scope>NUCLEOTIDE SEQUENCE [LARGE SCALE GENOMIC DNA]</scope>
</reference>
<comment type="caution">
    <text evidence="1">The sequence shown here is derived from an EMBL/GenBank/DDBJ whole genome shotgun (WGS) entry which is preliminary data.</text>
</comment>